<dbReference type="EMBL" id="REFH01000010">
    <property type="protein sequence ID" value="RMA75132.1"/>
    <property type="molecule type" value="Genomic_DNA"/>
</dbReference>
<dbReference type="RefSeq" id="WP_121926066.1">
    <property type="nucleotide sequence ID" value="NZ_CBCSGA010000007.1"/>
</dbReference>
<accession>A0A3M0A7S3</accession>
<keyword evidence="3" id="KW-1185">Reference proteome</keyword>
<feature type="transmembrane region" description="Helical" evidence="1">
    <location>
        <begin position="78"/>
        <end position="99"/>
    </location>
</feature>
<evidence type="ECO:0000313" key="3">
    <source>
        <dbReference type="Proteomes" id="UP000280368"/>
    </source>
</evidence>
<protein>
    <submittedName>
        <fullName evidence="2">Uncharacterized protein</fullName>
    </submittedName>
</protein>
<reference evidence="2 3" key="1">
    <citation type="submission" date="2018-10" db="EMBL/GenBank/DDBJ databases">
        <title>Genomic Encyclopedia of Archaeal and Bacterial Type Strains, Phase II (KMG-II): from individual species to whole genera.</title>
        <authorList>
            <person name="Goeker M."/>
        </authorList>
    </citation>
    <scope>NUCLEOTIDE SEQUENCE [LARGE SCALE GENOMIC DNA]</scope>
    <source>
        <strain evidence="2 3">DSM 19727</strain>
    </source>
</reference>
<dbReference type="AlphaFoldDB" id="A0A3M0A7S3"/>
<name>A0A3M0A7S3_9FLAO</name>
<keyword evidence="1" id="KW-0472">Membrane</keyword>
<proteinExistence type="predicted"/>
<dbReference type="Proteomes" id="UP000280368">
    <property type="component" value="Unassembled WGS sequence"/>
</dbReference>
<sequence>MESNRVEALLQKYFDGETSIDEEIELKEYFSSNQVASHLTEHKPLFQHLANAKNQQSTNTEYEFKMNKDQKIIKKRNFYWLSIAASMLILLGVGSYLFYASDNRIDNDELGTYDDPKVAFEETQKALSLLSLKVNVGIESVQYIEEYQNTKNRIFRSSKNNSQGL</sequence>
<dbReference type="OrthoDB" id="1098521at2"/>
<keyword evidence="1" id="KW-1133">Transmembrane helix</keyword>
<gene>
    <name evidence="2" type="ORF">BC961_2486</name>
</gene>
<organism evidence="2 3">
    <name type="scientific">Flavobacterium weaverense</name>
    <dbReference type="NCBI Taxonomy" id="271156"/>
    <lineage>
        <taxon>Bacteria</taxon>
        <taxon>Pseudomonadati</taxon>
        <taxon>Bacteroidota</taxon>
        <taxon>Flavobacteriia</taxon>
        <taxon>Flavobacteriales</taxon>
        <taxon>Flavobacteriaceae</taxon>
        <taxon>Flavobacterium</taxon>
    </lineage>
</organism>
<comment type="caution">
    <text evidence="2">The sequence shown here is derived from an EMBL/GenBank/DDBJ whole genome shotgun (WGS) entry which is preliminary data.</text>
</comment>
<keyword evidence="1" id="KW-0812">Transmembrane</keyword>
<evidence type="ECO:0000256" key="1">
    <source>
        <dbReference type="SAM" id="Phobius"/>
    </source>
</evidence>
<evidence type="ECO:0000313" key="2">
    <source>
        <dbReference type="EMBL" id="RMA75132.1"/>
    </source>
</evidence>